<reference evidence="1" key="1">
    <citation type="submission" date="2014-09" db="EMBL/GenBank/DDBJ databases">
        <authorList>
            <person name="Magalhaes I.L.F."/>
            <person name="Oliveira U."/>
            <person name="Santos F.R."/>
            <person name="Vidigal T.H.D.A."/>
            <person name="Brescovit A.D."/>
            <person name="Santos A.J."/>
        </authorList>
    </citation>
    <scope>NUCLEOTIDE SEQUENCE</scope>
    <source>
        <tissue evidence="1">Shoot tissue taken approximately 20 cm above the soil surface</tissue>
    </source>
</reference>
<proteinExistence type="predicted"/>
<dbReference type="AlphaFoldDB" id="A0A0A9FW67"/>
<sequence>MTTPNLSFPHLPIIFSLPSNIHVIKSAQNRTRPDLFTEAGWCSNTEVGSLPYVFISVFWIDKALSESENQWPLHHNLSNNSCKH</sequence>
<organism evidence="1">
    <name type="scientific">Arundo donax</name>
    <name type="common">Giant reed</name>
    <name type="synonym">Donax arundinaceus</name>
    <dbReference type="NCBI Taxonomy" id="35708"/>
    <lineage>
        <taxon>Eukaryota</taxon>
        <taxon>Viridiplantae</taxon>
        <taxon>Streptophyta</taxon>
        <taxon>Embryophyta</taxon>
        <taxon>Tracheophyta</taxon>
        <taxon>Spermatophyta</taxon>
        <taxon>Magnoliopsida</taxon>
        <taxon>Liliopsida</taxon>
        <taxon>Poales</taxon>
        <taxon>Poaceae</taxon>
        <taxon>PACMAD clade</taxon>
        <taxon>Arundinoideae</taxon>
        <taxon>Arundineae</taxon>
        <taxon>Arundo</taxon>
    </lineage>
</organism>
<accession>A0A0A9FW67</accession>
<reference evidence="1" key="2">
    <citation type="journal article" date="2015" name="Data Brief">
        <title>Shoot transcriptome of the giant reed, Arundo donax.</title>
        <authorList>
            <person name="Barrero R.A."/>
            <person name="Guerrero F.D."/>
            <person name="Moolhuijzen P."/>
            <person name="Goolsby J.A."/>
            <person name="Tidwell J."/>
            <person name="Bellgard S.E."/>
            <person name="Bellgard M.I."/>
        </authorList>
    </citation>
    <scope>NUCLEOTIDE SEQUENCE</scope>
    <source>
        <tissue evidence="1">Shoot tissue taken approximately 20 cm above the soil surface</tissue>
    </source>
</reference>
<evidence type="ECO:0000313" key="1">
    <source>
        <dbReference type="EMBL" id="JAE16517.1"/>
    </source>
</evidence>
<name>A0A0A9FW67_ARUDO</name>
<protein>
    <submittedName>
        <fullName evidence="1">Uncharacterized protein</fullName>
    </submittedName>
</protein>
<dbReference type="EMBL" id="GBRH01181379">
    <property type="protein sequence ID" value="JAE16517.1"/>
    <property type="molecule type" value="Transcribed_RNA"/>
</dbReference>